<reference evidence="2 3" key="1">
    <citation type="submission" date="2016-06" db="EMBL/GenBank/DDBJ databases">
        <authorList>
            <person name="Kjaerup R.B."/>
            <person name="Dalgaard T.S."/>
            <person name="Juul-Madsen H.R."/>
        </authorList>
    </citation>
    <scope>NUCLEOTIDE SEQUENCE [LARGE SCALE GENOMIC DNA]</scope>
    <source>
        <strain evidence="2 3">E1334</strain>
    </source>
</reference>
<proteinExistence type="predicted"/>
<evidence type="ECO:0000313" key="3">
    <source>
        <dbReference type="Proteomes" id="UP000091846"/>
    </source>
</evidence>
<name>A0A1A2YC46_9MYCO</name>
<dbReference type="OrthoDB" id="4726826at2"/>
<dbReference type="RefSeq" id="WP_065031329.1">
    <property type="nucleotide sequence ID" value="NZ_LZKI01000197.1"/>
</dbReference>
<evidence type="ECO:0000313" key="2">
    <source>
        <dbReference type="EMBL" id="OBI34837.1"/>
    </source>
</evidence>
<feature type="domain" description="HTH cro/C1-type" evidence="1">
    <location>
        <begin position="21"/>
        <end position="67"/>
    </location>
</feature>
<dbReference type="SUPFAM" id="SSF47413">
    <property type="entry name" value="lambda repressor-like DNA-binding domains"/>
    <property type="match status" value="1"/>
</dbReference>
<comment type="caution">
    <text evidence="2">The sequence shown here is derived from an EMBL/GenBank/DDBJ whole genome shotgun (WGS) entry which is preliminary data.</text>
</comment>
<dbReference type="InterPro" id="IPR001387">
    <property type="entry name" value="Cro/C1-type_HTH"/>
</dbReference>
<dbReference type="EMBL" id="LZKI01000197">
    <property type="protein sequence ID" value="OBI34837.1"/>
    <property type="molecule type" value="Genomic_DNA"/>
</dbReference>
<gene>
    <name evidence="2" type="ORF">A5708_11215</name>
</gene>
<sequence length="112" mass="12077">MPRTDDNGKSLESLLTYLLDGVSASDISAALGVSHATYYRRKREDSYPDAEELRIIAEHFDLNPVDLMVRFGLVSTDDAAWGSGGDSPATTAKAKARGKLITPRVDVNGPPL</sequence>
<evidence type="ECO:0000259" key="1">
    <source>
        <dbReference type="PROSITE" id="PS50943"/>
    </source>
</evidence>
<protein>
    <recommendedName>
        <fullName evidence="1">HTH cro/C1-type domain-containing protein</fullName>
    </recommendedName>
</protein>
<dbReference type="PROSITE" id="PS50943">
    <property type="entry name" value="HTH_CROC1"/>
    <property type="match status" value="1"/>
</dbReference>
<organism evidence="2 3">
    <name type="scientific">Mycobacterium colombiense</name>
    <dbReference type="NCBI Taxonomy" id="339268"/>
    <lineage>
        <taxon>Bacteria</taxon>
        <taxon>Bacillati</taxon>
        <taxon>Actinomycetota</taxon>
        <taxon>Actinomycetes</taxon>
        <taxon>Mycobacteriales</taxon>
        <taxon>Mycobacteriaceae</taxon>
        <taxon>Mycobacterium</taxon>
        <taxon>Mycobacterium avium complex (MAC)</taxon>
    </lineage>
</organism>
<dbReference type="Pfam" id="PF01381">
    <property type="entry name" value="HTH_3"/>
    <property type="match status" value="1"/>
</dbReference>
<dbReference type="GO" id="GO:0003677">
    <property type="term" value="F:DNA binding"/>
    <property type="evidence" value="ECO:0007669"/>
    <property type="project" value="InterPro"/>
</dbReference>
<dbReference type="CDD" id="cd00093">
    <property type="entry name" value="HTH_XRE"/>
    <property type="match status" value="1"/>
</dbReference>
<dbReference type="AlphaFoldDB" id="A0A1A2YC46"/>
<dbReference type="Proteomes" id="UP000091846">
    <property type="component" value="Unassembled WGS sequence"/>
</dbReference>
<dbReference type="InterPro" id="IPR010982">
    <property type="entry name" value="Lambda_DNA-bd_dom_sf"/>
</dbReference>
<accession>A0A1A2YC46</accession>